<keyword evidence="1" id="KW-1133">Transmembrane helix</keyword>
<name>A0A919L2Q1_9ACTN</name>
<reference evidence="2" key="1">
    <citation type="journal article" date="2014" name="Int. J. Syst. Evol. Microbiol.">
        <title>Complete genome sequence of Corynebacterium casei LMG S-19264T (=DSM 44701T), isolated from a smear-ripened cheese.</title>
        <authorList>
            <consortium name="US DOE Joint Genome Institute (JGI-PGF)"/>
            <person name="Walter F."/>
            <person name="Albersmeier A."/>
            <person name="Kalinowski J."/>
            <person name="Ruckert C."/>
        </authorList>
    </citation>
    <scope>NUCLEOTIDE SEQUENCE</scope>
    <source>
        <strain evidence="2">JCM 4646</strain>
    </source>
</reference>
<proteinExistence type="predicted"/>
<evidence type="ECO:0000313" key="2">
    <source>
        <dbReference type="EMBL" id="GHH80636.1"/>
    </source>
</evidence>
<organism evidence="2 3">
    <name type="scientific">Kitasatospora indigofera</name>
    <dbReference type="NCBI Taxonomy" id="67307"/>
    <lineage>
        <taxon>Bacteria</taxon>
        <taxon>Bacillati</taxon>
        <taxon>Actinomycetota</taxon>
        <taxon>Actinomycetes</taxon>
        <taxon>Kitasatosporales</taxon>
        <taxon>Streptomycetaceae</taxon>
        <taxon>Kitasatospora</taxon>
    </lineage>
</organism>
<reference evidence="2" key="2">
    <citation type="submission" date="2020-09" db="EMBL/GenBank/DDBJ databases">
        <authorList>
            <person name="Sun Q."/>
            <person name="Ohkuma M."/>
        </authorList>
    </citation>
    <scope>NUCLEOTIDE SEQUENCE</scope>
    <source>
        <strain evidence="2">JCM 4646</strain>
    </source>
</reference>
<evidence type="ECO:0008006" key="4">
    <source>
        <dbReference type="Google" id="ProtNLM"/>
    </source>
</evidence>
<dbReference type="RefSeq" id="WP_190214183.1">
    <property type="nucleotide sequence ID" value="NZ_BNBO01000048.1"/>
</dbReference>
<evidence type="ECO:0000313" key="3">
    <source>
        <dbReference type="Proteomes" id="UP000617734"/>
    </source>
</evidence>
<evidence type="ECO:0000256" key="1">
    <source>
        <dbReference type="SAM" id="Phobius"/>
    </source>
</evidence>
<dbReference type="EMBL" id="BNBO01000048">
    <property type="protein sequence ID" value="GHH80636.1"/>
    <property type="molecule type" value="Genomic_DNA"/>
</dbReference>
<keyword evidence="1" id="KW-0812">Transmembrane</keyword>
<gene>
    <name evidence="2" type="ORF">GCM10018781_61530</name>
</gene>
<dbReference type="AlphaFoldDB" id="A0A919L2Q1"/>
<dbReference type="Proteomes" id="UP000617734">
    <property type="component" value="Unassembled WGS sequence"/>
</dbReference>
<keyword evidence="1" id="KW-0472">Membrane</keyword>
<keyword evidence="3" id="KW-1185">Reference proteome</keyword>
<comment type="caution">
    <text evidence="2">The sequence shown here is derived from an EMBL/GenBank/DDBJ whole genome shotgun (WGS) entry which is preliminary data.</text>
</comment>
<protein>
    <recommendedName>
        <fullName evidence="4">DUF1453 domain-containing protein</fullName>
    </recommendedName>
</protein>
<feature type="transmembrane region" description="Helical" evidence="1">
    <location>
        <begin position="128"/>
        <end position="146"/>
    </location>
</feature>
<feature type="transmembrane region" description="Helical" evidence="1">
    <location>
        <begin position="57"/>
        <end position="79"/>
    </location>
</feature>
<dbReference type="GeneID" id="95356466"/>
<accession>A0A919L2Q1</accession>
<sequence>MSGLVNILVIIAVLALVVRRQLRPQRIDTERRFWVVPAVLAVIAVRDPDLLDPAHRAGAIALLAGSLLLVAAMGTVWGWTVRISREPDGGVWVRGTKATAAAWGGMIAARLGLFGLAAALHIHQSTNALLLSLAVLLLVRGAVVNWRARDLEPVQGVPTPG</sequence>
<feature type="transmembrane region" description="Helical" evidence="1">
    <location>
        <begin position="6"/>
        <end position="22"/>
    </location>
</feature>
<feature type="transmembrane region" description="Helical" evidence="1">
    <location>
        <begin position="100"/>
        <end position="122"/>
    </location>
</feature>